<proteinExistence type="predicted"/>
<reference evidence="1 2" key="1">
    <citation type="submission" date="2020-08" db="EMBL/GenBank/DDBJ databases">
        <title>Genomic Encyclopedia of Type Strains, Phase IV (KMG-IV): sequencing the most valuable type-strain genomes for metagenomic binning, comparative biology and taxonomic classification.</title>
        <authorList>
            <person name="Goeker M."/>
        </authorList>
    </citation>
    <scope>NUCLEOTIDE SEQUENCE [LARGE SCALE GENOMIC DNA]</scope>
    <source>
        <strain evidence="1 2">DSM 2461</strain>
    </source>
</reference>
<comment type="caution">
    <text evidence="1">The sequence shown here is derived from an EMBL/GenBank/DDBJ whole genome shotgun (WGS) entry which is preliminary data.</text>
</comment>
<accession>A0A841R6Y6</accession>
<dbReference type="RefSeq" id="WP_184743518.1">
    <property type="nucleotide sequence ID" value="NZ_JACHGJ010000001.1"/>
</dbReference>
<evidence type="ECO:0000313" key="2">
    <source>
        <dbReference type="Proteomes" id="UP000587760"/>
    </source>
</evidence>
<dbReference type="EMBL" id="JACHGJ010000001">
    <property type="protein sequence ID" value="MBB6478967.1"/>
    <property type="molecule type" value="Genomic_DNA"/>
</dbReference>
<dbReference type="AlphaFoldDB" id="A0A841R6Y6"/>
<keyword evidence="2" id="KW-1185">Reference proteome</keyword>
<protein>
    <submittedName>
        <fullName evidence="1">Uncharacterized protein</fullName>
    </submittedName>
</protein>
<organism evidence="1 2">
    <name type="scientific">Spirochaeta isovalerica</name>
    <dbReference type="NCBI Taxonomy" id="150"/>
    <lineage>
        <taxon>Bacteria</taxon>
        <taxon>Pseudomonadati</taxon>
        <taxon>Spirochaetota</taxon>
        <taxon>Spirochaetia</taxon>
        <taxon>Spirochaetales</taxon>
        <taxon>Spirochaetaceae</taxon>
        <taxon>Spirochaeta</taxon>
    </lineage>
</organism>
<sequence length="619" mass="70189">MSHIKFSIFRKIAENYTIPEGSGILQEFLNALSDGTDVSDPFFSKALSRIRKEIGRELPSADDSHDPWEIYWDFFFPEAGLLKRNSDEIIREIRSNRIISISKLNSTPITDIPLEMTFTSNILLTVPDRNIPLENLDLPESVINAIPDIMKEKQLYWFDHPVQMGEVPEKNEIIYGLKGLSEALAFEKKRGTSRHDAKLDVLLSVSVTHKGLQEIAAPYISYELEKAGGFPDLNIYIFTEKDTKEILATYSRNSESISEFFGVDGKYGRHYNFLKSVNVLWKLAVNPSVKGTFKIDLDQVFPQEKLVKYTGKSAFEHFMTPLWGAEGSDAEGKSVSLSMIAGALVNEGDIAASLFTPDVSMPDRTAPASDLVFFKHLTMALSTRAEMMTRYGEKSGIDGKKQAISRIHVTGGTNGILVDALMKYRPFTPAFIGRAEDQAYLLSVLNSETSPLLRYVHEDGLIMRHDKHAFAGQSIEAAKDGTYIADILRLIYFSYYAQALPGGIDRTKKSTYPFTGSYISHYPVTLSYMRLIFKILEHLELGEKDRAENILELGKIRLGELLDKLDLENFPAGEFFREREQWNNFYDEIDKLFHEQKSKTPVSDRMVLLKERLKECKVN</sequence>
<dbReference type="Proteomes" id="UP000587760">
    <property type="component" value="Unassembled WGS sequence"/>
</dbReference>
<gene>
    <name evidence="1" type="ORF">HNR50_000600</name>
</gene>
<name>A0A841R6Y6_9SPIO</name>
<evidence type="ECO:0000313" key="1">
    <source>
        <dbReference type="EMBL" id="MBB6478967.1"/>
    </source>
</evidence>